<evidence type="ECO:0000313" key="1">
    <source>
        <dbReference type="EMBL" id="MCP2272402.1"/>
    </source>
</evidence>
<organism evidence="1 2">
    <name type="scientific">Actinokineospora diospyrosa</name>
    <dbReference type="NCBI Taxonomy" id="103728"/>
    <lineage>
        <taxon>Bacteria</taxon>
        <taxon>Bacillati</taxon>
        <taxon>Actinomycetota</taxon>
        <taxon>Actinomycetes</taxon>
        <taxon>Pseudonocardiales</taxon>
        <taxon>Pseudonocardiaceae</taxon>
        <taxon>Actinokineospora</taxon>
    </lineage>
</organism>
<dbReference type="RefSeq" id="WP_253889319.1">
    <property type="nucleotide sequence ID" value="NZ_BAAAVB010000001.1"/>
</dbReference>
<gene>
    <name evidence="1" type="ORF">LV75_004928</name>
</gene>
<accession>A0ABT1IIC7</accession>
<comment type="caution">
    <text evidence="1">The sequence shown here is derived from an EMBL/GenBank/DDBJ whole genome shotgun (WGS) entry which is preliminary data.</text>
</comment>
<dbReference type="Proteomes" id="UP001205185">
    <property type="component" value="Unassembled WGS sequence"/>
</dbReference>
<name>A0ABT1IIC7_9PSEU</name>
<sequence>MGWWDQPRGPDGKWIKGGAGVSVAAVAVGLAVVGGGGAGGAAAGGAVVDGAAQAANAARAEAAAKPNRGARKAKADDGWRKLRLRNVREATENALDCAINSYGQVRDFFLRNPCADLDRTLFTLADPAGNTFVVSVSWVRMRSAKDVPPLKKLIDTDGTGSVKSLGFDLLKHQGVRFTGTPFRSRPSKDVLVVAEGAVVSGKPDPAIFQQAVTIAAELPR</sequence>
<proteinExistence type="predicted"/>
<dbReference type="EMBL" id="JAMTCO010000012">
    <property type="protein sequence ID" value="MCP2272402.1"/>
    <property type="molecule type" value="Genomic_DNA"/>
</dbReference>
<keyword evidence="2" id="KW-1185">Reference proteome</keyword>
<evidence type="ECO:0000313" key="2">
    <source>
        <dbReference type="Proteomes" id="UP001205185"/>
    </source>
</evidence>
<evidence type="ECO:0008006" key="3">
    <source>
        <dbReference type="Google" id="ProtNLM"/>
    </source>
</evidence>
<reference evidence="1 2" key="1">
    <citation type="submission" date="2022-06" db="EMBL/GenBank/DDBJ databases">
        <title>Genomic Encyclopedia of Archaeal and Bacterial Type Strains, Phase II (KMG-II): from individual species to whole genera.</title>
        <authorList>
            <person name="Goeker M."/>
        </authorList>
    </citation>
    <scope>NUCLEOTIDE SEQUENCE [LARGE SCALE GENOMIC DNA]</scope>
    <source>
        <strain evidence="1 2">DSM 44255</strain>
    </source>
</reference>
<protein>
    <recommendedName>
        <fullName evidence="3">Secreted protein</fullName>
    </recommendedName>
</protein>